<reference evidence="7" key="1">
    <citation type="submission" date="2021-01" db="EMBL/GenBank/DDBJ databases">
        <title>Whole genome shotgun sequence of Actinoplanes capillaceus NBRC 16408.</title>
        <authorList>
            <person name="Komaki H."/>
            <person name="Tamura T."/>
        </authorList>
    </citation>
    <scope>NUCLEOTIDE SEQUENCE [LARGE SCALE GENOMIC DNA]</scope>
    <source>
        <strain evidence="7">NBRC 16408</strain>
    </source>
</reference>
<dbReference type="InterPro" id="IPR002513">
    <property type="entry name" value="Tn3_Tnp_DDE_dom"/>
</dbReference>
<dbReference type="RefSeq" id="WP_239141090.1">
    <property type="nucleotide sequence ID" value="NZ_BAAAGQ010000019.1"/>
</dbReference>
<keyword evidence="3" id="KW-0238">DNA-binding</keyword>
<dbReference type="Pfam" id="PF13700">
    <property type="entry name" value="DUF4158"/>
    <property type="match status" value="1"/>
</dbReference>
<evidence type="ECO:0000256" key="3">
    <source>
        <dbReference type="ARBA" id="ARBA00023125"/>
    </source>
</evidence>
<evidence type="ECO:0000259" key="6">
    <source>
        <dbReference type="Pfam" id="PF13700"/>
    </source>
</evidence>
<evidence type="ECO:0000313" key="7">
    <source>
        <dbReference type="EMBL" id="GID48333.1"/>
    </source>
</evidence>
<evidence type="ECO:0000256" key="2">
    <source>
        <dbReference type="ARBA" id="ARBA00022578"/>
    </source>
</evidence>
<comment type="caution">
    <text evidence="7">The sequence shown here is derived from an EMBL/GenBank/DDBJ whole genome shotgun (WGS) entry which is preliminary data.</text>
</comment>
<dbReference type="NCBIfam" id="NF033527">
    <property type="entry name" value="transpos_Tn3"/>
    <property type="match status" value="1"/>
</dbReference>
<evidence type="ECO:0000256" key="4">
    <source>
        <dbReference type="ARBA" id="ARBA00023172"/>
    </source>
</evidence>
<gene>
    <name evidence="7" type="ORF">Aca07nite_56080</name>
</gene>
<evidence type="ECO:0000259" key="5">
    <source>
        <dbReference type="Pfam" id="PF01526"/>
    </source>
</evidence>
<evidence type="ECO:0000256" key="1">
    <source>
        <dbReference type="ARBA" id="ARBA00009402"/>
    </source>
</evidence>
<keyword evidence="4" id="KW-0233">DNA recombination</keyword>
<name>A0ABQ3WQ53_9ACTN</name>
<accession>A0ABQ3WQ53</accession>
<organism evidence="7">
    <name type="scientific">Actinoplanes campanulatus</name>
    <dbReference type="NCBI Taxonomy" id="113559"/>
    <lineage>
        <taxon>Bacteria</taxon>
        <taxon>Bacillati</taxon>
        <taxon>Actinomycetota</taxon>
        <taxon>Actinomycetes</taxon>
        <taxon>Micromonosporales</taxon>
        <taxon>Micromonosporaceae</taxon>
        <taxon>Actinoplanes</taxon>
    </lineage>
</organism>
<sequence length="1022" mass="113104">MRSFLTPAEEAVYGRFTGPPEQAVLERFFFLDDADRDLVVVKRGDHNRLGFSLQLVTVRHLGRFLEDPLDVPSVVVDYVASQIGVADPSCVKAYLERKPTRFEHQAEICEVYGYRRYAAVKESLLAWVGDQSWATGDGPKALFYSAVARLRAERVLLPGVTTLRDDVAGARKAAESRLYVALADAITAEQADELQEILKVPEGKHRSQLELWRRGPKNPTGRGLVRSLERVAEIAGLHMGAVDVAGTGVPTRRVIELARAGFEAKAPKLAALKYHRKIATLLATVRWLEVTATDDALELLDVFMSAELIGRAGRSSDKETLKRAPGQARHAGVLSAAVQVLFEAETWGDAVPLAVVWDAIESTVGSRAKLRTAMESVQELIPPKDAEPDGQWRAQVVERFNTVRGFVRLLCQVISFGATAEAVRVVNAMRELPALIDAKESVRVPKGWLDARKVDIGLVPRGWWNRLVFPKDRPEGCVDRNAYVFCVLELFHTGLKRRDVFARTSDRFADPRARLLADDAWDAVKGRVLSALLLPEDPAGLLATHTVELDEAWQATVAGLDGNASLSVDASGRLHLGKDPALEDPPSLVDLRKRLEGMIPRVDLSELILEVMSWHPDLVAAFTSVTGGRARLADLSVSVAALLTAHALNVGLSPVVDEQIAALTRGRLVHVDQHYLRSETYAAANAVLIDAQAGIGLAQAWGGGLVAAVDGVRFVVPVRSIDARRNPKYFARKKGVTWLNMISDQRIGLAGRVVSGAAKDTLHFVDLVFNPDSDRRPEVLITDQGSYSDIVFGIVTLLGFDYRPVLADLPDTKLWRINSGADYALLNKAARGQISLDKISQHWPDILRVICSIHTRTVSAHDVIRMLQRDGRPTQLGEAFGMYGRIFKTRHVLTLVDDPAYRREMKGMRNLNEGRHDLGRHLFHGRKGELHRAYRDGQEDQLGALGLVLNCVTLWNTVYLDRALTELRAQGYPVLEEDVARLSAYTRRHINVHGHYSFRLPDLAGAWRSLRDPDQSDPDEQD</sequence>
<dbReference type="Pfam" id="PF01526">
    <property type="entry name" value="DDE_Tnp_Tn3"/>
    <property type="match status" value="1"/>
</dbReference>
<dbReference type="EMBL" id="BOMF01000104">
    <property type="protein sequence ID" value="GID48333.1"/>
    <property type="molecule type" value="Genomic_DNA"/>
</dbReference>
<feature type="domain" description="DUF4158" evidence="6">
    <location>
        <begin position="4"/>
        <end position="168"/>
    </location>
</feature>
<feature type="domain" description="Tn3 transposase DDE" evidence="5">
    <location>
        <begin position="606"/>
        <end position="996"/>
    </location>
</feature>
<dbReference type="InterPro" id="IPR025296">
    <property type="entry name" value="DUF4158"/>
</dbReference>
<keyword evidence="2" id="KW-0815">Transposition</keyword>
<comment type="similarity">
    <text evidence="1">Belongs to the transposase 7 family.</text>
</comment>
<proteinExistence type="inferred from homology"/>
<protein>
    <submittedName>
        <fullName evidence="7">Transposase</fullName>
    </submittedName>
</protein>
<dbReference type="InterPro" id="IPR047653">
    <property type="entry name" value="Tn3-like_transpos"/>
</dbReference>